<dbReference type="OrthoDB" id="552049at2759"/>
<evidence type="ECO:0000256" key="1">
    <source>
        <dbReference type="SAM" id="Coils"/>
    </source>
</evidence>
<keyword evidence="5" id="KW-1185">Reference proteome</keyword>
<dbReference type="GO" id="GO:0005737">
    <property type="term" value="C:cytoplasm"/>
    <property type="evidence" value="ECO:0000318"/>
    <property type="project" value="GO_Central"/>
</dbReference>
<feature type="region of interest" description="Disordered" evidence="2">
    <location>
        <begin position="544"/>
        <end position="568"/>
    </location>
</feature>
<dbReference type="InterPro" id="IPR001623">
    <property type="entry name" value="DnaJ_domain"/>
</dbReference>
<dbReference type="eggNOG" id="KOG0717">
    <property type="taxonomic scope" value="Eukaryota"/>
</dbReference>
<protein>
    <submittedName>
        <fullName evidence="4">DnaJ domain containing protein</fullName>
    </submittedName>
</protein>
<dbReference type="AlphaFoldDB" id="A2DLB5"/>
<reference evidence="4" key="2">
    <citation type="journal article" date="2007" name="Science">
        <title>Draft genome sequence of the sexually transmitted pathogen Trichomonas vaginalis.</title>
        <authorList>
            <person name="Carlton J.M."/>
            <person name="Hirt R.P."/>
            <person name="Silva J.C."/>
            <person name="Delcher A.L."/>
            <person name="Schatz M."/>
            <person name="Zhao Q."/>
            <person name="Wortman J.R."/>
            <person name="Bidwell S.L."/>
            <person name="Alsmark U.C.M."/>
            <person name="Besteiro S."/>
            <person name="Sicheritz-Ponten T."/>
            <person name="Noel C.J."/>
            <person name="Dacks J.B."/>
            <person name="Foster P.G."/>
            <person name="Simillion C."/>
            <person name="Van de Peer Y."/>
            <person name="Miranda-Saavedra D."/>
            <person name="Barton G.J."/>
            <person name="Westrop G.D."/>
            <person name="Mueller S."/>
            <person name="Dessi D."/>
            <person name="Fiori P.L."/>
            <person name="Ren Q."/>
            <person name="Paulsen I."/>
            <person name="Zhang H."/>
            <person name="Bastida-Corcuera F.D."/>
            <person name="Simoes-Barbosa A."/>
            <person name="Brown M.T."/>
            <person name="Hayes R.D."/>
            <person name="Mukherjee M."/>
            <person name="Okumura C.Y."/>
            <person name="Schneider R."/>
            <person name="Smith A.J."/>
            <person name="Vanacova S."/>
            <person name="Villalvazo M."/>
            <person name="Haas B.J."/>
            <person name="Pertea M."/>
            <person name="Feldblyum T.V."/>
            <person name="Utterback T.R."/>
            <person name="Shu C.L."/>
            <person name="Osoegawa K."/>
            <person name="de Jong P.J."/>
            <person name="Hrdy I."/>
            <person name="Horvathova L."/>
            <person name="Zubacova Z."/>
            <person name="Dolezal P."/>
            <person name="Malik S.B."/>
            <person name="Logsdon J.M. Jr."/>
            <person name="Henze K."/>
            <person name="Gupta A."/>
            <person name="Wang C.C."/>
            <person name="Dunne R.L."/>
            <person name="Upcroft J.A."/>
            <person name="Upcroft P."/>
            <person name="White O."/>
            <person name="Salzberg S.L."/>
            <person name="Tang P."/>
            <person name="Chiu C.-H."/>
            <person name="Lee Y.-S."/>
            <person name="Embley T.M."/>
            <person name="Coombs G.H."/>
            <person name="Mottram J.C."/>
            <person name="Tachezy J."/>
            <person name="Fraser-Liggett C.M."/>
            <person name="Johnson P.J."/>
        </authorList>
    </citation>
    <scope>NUCLEOTIDE SEQUENCE [LARGE SCALE GENOMIC DNA]</scope>
    <source>
        <strain evidence="4">G3</strain>
    </source>
</reference>
<dbReference type="PANTHER" id="PTHR44029:SF1">
    <property type="entry name" value="DNAJ HOMOLOG SUBFAMILY C MEMBER 21"/>
    <property type="match status" value="1"/>
</dbReference>
<evidence type="ECO:0000259" key="3">
    <source>
        <dbReference type="PROSITE" id="PS50076"/>
    </source>
</evidence>
<proteinExistence type="predicted"/>
<dbReference type="KEGG" id="tva:5464239"/>
<dbReference type="Gene3D" id="1.10.287.110">
    <property type="entry name" value="DnaJ domain"/>
    <property type="match status" value="1"/>
</dbReference>
<accession>A2DLB5</accession>
<dbReference type="InterPro" id="IPR036869">
    <property type="entry name" value="J_dom_sf"/>
</dbReference>
<feature type="compositionally biased region" description="Basic residues" evidence="2">
    <location>
        <begin position="558"/>
        <end position="568"/>
    </location>
</feature>
<dbReference type="STRING" id="5722.A2DLB5"/>
<dbReference type="SMR" id="A2DLB5"/>
<evidence type="ECO:0000256" key="2">
    <source>
        <dbReference type="SAM" id="MobiDB-lite"/>
    </source>
</evidence>
<reference evidence="4" key="1">
    <citation type="submission" date="2006-10" db="EMBL/GenBank/DDBJ databases">
        <authorList>
            <person name="Amadeo P."/>
            <person name="Zhao Q."/>
            <person name="Wortman J."/>
            <person name="Fraser-Liggett C."/>
            <person name="Carlton J."/>
        </authorList>
    </citation>
    <scope>NUCLEOTIDE SEQUENCE</scope>
    <source>
        <strain evidence="4">G3</strain>
    </source>
</reference>
<dbReference type="PRINTS" id="PR00625">
    <property type="entry name" value="JDOMAIN"/>
</dbReference>
<name>A2DLB5_TRIV3</name>
<feature type="coiled-coil region" evidence="1">
    <location>
        <begin position="252"/>
        <end position="353"/>
    </location>
</feature>
<dbReference type="PANTHER" id="PTHR44029">
    <property type="entry name" value="DNAJ HOMOLOG SUBFAMILY C MEMBER 21"/>
    <property type="match status" value="1"/>
</dbReference>
<keyword evidence="1" id="KW-0175">Coiled coil</keyword>
<dbReference type="Pfam" id="PF13863">
    <property type="entry name" value="DUF4200"/>
    <property type="match status" value="1"/>
</dbReference>
<evidence type="ECO:0000313" key="5">
    <source>
        <dbReference type="Proteomes" id="UP000001542"/>
    </source>
</evidence>
<feature type="domain" description="J" evidence="3">
    <location>
        <begin position="10"/>
        <end position="76"/>
    </location>
</feature>
<dbReference type="SMART" id="SM00271">
    <property type="entry name" value="DnaJ"/>
    <property type="match status" value="1"/>
</dbReference>
<dbReference type="CDD" id="cd06257">
    <property type="entry name" value="DnaJ"/>
    <property type="match status" value="1"/>
</dbReference>
<dbReference type="InterPro" id="IPR051964">
    <property type="entry name" value="Chaperone_stress_response"/>
</dbReference>
<sequence>MSSNWDEDTDYYTLLDVKLDASTEEINAAYRKASNKWNPEKYNGNKDEAKRILHLIEHAYSILSDSRERTWYDNHKNFAYEELEDFYELFKANAYSGFGNDENSFYTKFDTFFGDVSRDENQNAPKFGDAKSSRDDIEQFYNYWSKFNTLRTVSVDEIDDNNRQEDIIQEYTDIIHELAYFLKKRDPRLKNVEEKTEKIKRQKSQKKTEALASQTFLTQIEHVQTTFEKKYLEMMGNRQERRIDLPGLSPQLIAKKTELEQIQAELQQARQDQEKWESNLEEDKALVNEHRKDAYQIEQKTQEIFKHLRAEIENHNRNRKKQESLTKQYEDELEELTVTEKELQQKIQGTQNEISKLQPYSIFFEDVVTRSKLFLNTEQILNRFNLLMQAKDVYSRSTSEEKEVKKEEVKDENYDDGDDKVLELRKPETNGLAKAKEELKRLQGQRIQLVHQVYSLREDIKKLQKKNRYVKTNAIKGAERVSDKQTDYVTIMSSIDNIMKMVKATQESLGRIYTTTEKIETPEAKLELIEKRFQDLVAIISESKEEVKDNASQASSARGKKTPIKVKKVPIGPGTPFISKVEVPQVE</sequence>
<dbReference type="PROSITE" id="PS50076">
    <property type="entry name" value="DNAJ_2"/>
    <property type="match status" value="1"/>
</dbReference>
<dbReference type="EMBL" id="DS113215">
    <property type="protein sequence ID" value="EAY18733.1"/>
    <property type="molecule type" value="Genomic_DNA"/>
</dbReference>
<dbReference type="InterPro" id="IPR054076">
    <property type="entry name" value="ZUO1-like_ZHD"/>
</dbReference>
<dbReference type="VEuPathDB" id="TrichDB:TVAGG3_0714630"/>
<dbReference type="RefSeq" id="XP_001579719.1">
    <property type="nucleotide sequence ID" value="XM_001579669.1"/>
</dbReference>
<dbReference type="InterPro" id="IPR025252">
    <property type="entry name" value="DUF4200"/>
</dbReference>
<dbReference type="Pfam" id="PF21884">
    <property type="entry name" value="ZUO1-like_ZHD"/>
    <property type="match status" value="1"/>
</dbReference>
<dbReference type="InParanoid" id="A2DLB5"/>
<gene>
    <name evidence="4" type="ORF">TVAG_267650</name>
</gene>
<evidence type="ECO:0000313" key="4">
    <source>
        <dbReference type="EMBL" id="EAY18733.1"/>
    </source>
</evidence>
<dbReference type="Pfam" id="PF00226">
    <property type="entry name" value="DnaJ"/>
    <property type="match status" value="1"/>
</dbReference>
<dbReference type="VEuPathDB" id="TrichDB:TVAG_267650"/>
<dbReference type="SUPFAM" id="SSF46565">
    <property type="entry name" value="Chaperone J-domain"/>
    <property type="match status" value="1"/>
</dbReference>
<dbReference type="Proteomes" id="UP000001542">
    <property type="component" value="Unassembled WGS sequence"/>
</dbReference>
<organism evidence="4 5">
    <name type="scientific">Trichomonas vaginalis (strain ATCC PRA-98 / G3)</name>
    <dbReference type="NCBI Taxonomy" id="412133"/>
    <lineage>
        <taxon>Eukaryota</taxon>
        <taxon>Metamonada</taxon>
        <taxon>Parabasalia</taxon>
        <taxon>Trichomonadida</taxon>
        <taxon>Trichomonadidae</taxon>
        <taxon>Trichomonas</taxon>
    </lineage>
</organism>